<dbReference type="SUPFAM" id="SSF118116">
    <property type="entry name" value="DNA mismatch repair protein MutL"/>
    <property type="match status" value="1"/>
</dbReference>
<evidence type="ECO:0000256" key="5">
    <source>
        <dbReference type="HAMAP-Rule" id="MF_00149"/>
    </source>
</evidence>
<dbReference type="InterPro" id="IPR036890">
    <property type="entry name" value="HATPase_C_sf"/>
</dbReference>
<dbReference type="InterPro" id="IPR020568">
    <property type="entry name" value="Ribosomal_Su5_D2-typ_SF"/>
</dbReference>
<dbReference type="GO" id="GO:0140664">
    <property type="term" value="F:ATP-dependent DNA damage sensor activity"/>
    <property type="evidence" value="ECO:0007669"/>
    <property type="project" value="InterPro"/>
</dbReference>
<dbReference type="Pfam" id="PF01119">
    <property type="entry name" value="DNA_mis_repair"/>
    <property type="match status" value="1"/>
</dbReference>
<comment type="similarity">
    <text evidence="1 5">Belongs to the DNA mismatch repair MutL/HexB family.</text>
</comment>
<keyword evidence="9" id="KW-0540">Nuclease</keyword>
<dbReference type="InterPro" id="IPR020667">
    <property type="entry name" value="DNA_mismatch_repair_MutL"/>
</dbReference>
<evidence type="ECO:0000259" key="8">
    <source>
        <dbReference type="SMART" id="SM01340"/>
    </source>
</evidence>
<dbReference type="Gene3D" id="3.30.565.10">
    <property type="entry name" value="Histidine kinase-like ATPase, C-terminal domain"/>
    <property type="match status" value="1"/>
</dbReference>
<dbReference type="PANTHER" id="PTHR10073:SF12">
    <property type="entry name" value="DNA MISMATCH REPAIR PROTEIN MLH1"/>
    <property type="match status" value="1"/>
</dbReference>
<organism evidence="9 10">
    <name type="scientific">Candidatus Desulfovibrio intestinipullorum</name>
    <dbReference type="NCBI Taxonomy" id="2838536"/>
    <lineage>
        <taxon>Bacteria</taxon>
        <taxon>Pseudomonadati</taxon>
        <taxon>Thermodesulfobacteriota</taxon>
        <taxon>Desulfovibrionia</taxon>
        <taxon>Desulfovibrionales</taxon>
        <taxon>Desulfovibrionaceae</taxon>
        <taxon>Desulfovibrio</taxon>
    </lineage>
</organism>
<sequence>MSSTLPRIVLLAPELCNQIAAGEVVERPASVVKELVENSLDALSTRIDVSLENGGQGLIRVQDNGVGMLREDLELALTRHATSKIRAVTDLENIHSYGFRGEALPSVASVSRCTLTSIGEGEEEAWTVQVEFGRTVAVQPASLHRGTIVEIRDLFANTPARLKFLRGMPTEVKHCQEWLARLALARPDVAFRLESGGRELLNFLQGESVFERLEQIWPKLVTENLTPFDRSLMGMRVHGYTSLPQVSQPRANRILLFVNGRSVSDKKIFAAIREAYKGKITSRDHPQVLLFLEMDPADVDVNVHPAKSEVRFRDEQAVFRAILVSLQSALEAAGQNRAPVTDETGSRSASAGKPGPGAGTGSERSQTAQAFARLYEEGSRNVHAGQDSQDVRDARPPAGQTAKPMGFWGRVDAPLMPSMTLGKGRETEPGDVEWHICEAADQGSGGAEEPPAAAFPVWGAAGYGSIGTGRATETGEAALSADTNSVRPVQPVPPGQDSFPGHAKSHAPADLLSACPPASEPAGRMPASSAVLPATSAESQVRLAGMTYLGQVARTYLVLRDAAGALLLLDQHAAHERVLYARMSTKGLQGQGLTVPMELNLHPSEAHRWLETRDMLASLGFSGSLQGARLVISAIPVLLERPAAQEFLREVLAGSRDDFNARFASMSCKSAIKAGQELTQDEALTLIQQWLQVPDKEYCPHGRPAVLRWDAADLERLFKRRQS</sequence>
<dbReference type="Pfam" id="PF13589">
    <property type="entry name" value="HATPase_c_3"/>
    <property type="match status" value="1"/>
</dbReference>
<proteinExistence type="inferred from homology"/>
<dbReference type="SMART" id="SM01340">
    <property type="entry name" value="DNA_mis_repair"/>
    <property type="match status" value="1"/>
</dbReference>
<dbReference type="InterPro" id="IPR014790">
    <property type="entry name" value="MutL_C"/>
</dbReference>
<dbReference type="Gene3D" id="3.30.1370.100">
    <property type="entry name" value="MutL, C-terminal domain, regulatory subdomain"/>
    <property type="match status" value="1"/>
</dbReference>
<dbReference type="SMART" id="SM00853">
    <property type="entry name" value="MutL_C"/>
    <property type="match status" value="1"/>
</dbReference>
<dbReference type="InterPro" id="IPR037198">
    <property type="entry name" value="MutL_C_sf"/>
</dbReference>
<dbReference type="FunFam" id="3.30.565.10:FF:000003">
    <property type="entry name" value="DNA mismatch repair endonuclease MutL"/>
    <property type="match status" value="1"/>
</dbReference>
<dbReference type="SUPFAM" id="SSF55874">
    <property type="entry name" value="ATPase domain of HSP90 chaperone/DNA topoisomerase II/histidine kinase"/>
    <property type="match status" value="1"/>
</dbReference>
<evidence type="ECO:0000256" key="3">
    <source>
        <dbReference type="ARBA" id="ARBA00022763"/>
    </source>
</evidence>
<keyword evidence="4 5" id="KW-0234">DNA repair</keyword>
<feature type="region of interest" description="Disordered" evidence="6">
    <location>
        <begin position="333"/>
        <end position="366"/>
    </location>
</feature>
<feature type="region of interest" description="Disordered" evidence="6">
    <location>
        <begin position="380"/>
        <end position="410"/>
    </location>
</feature>
<dbReference type="CDD" id="cd16926">
    <property type="entry name" value="HATPase_MutL-MLH-PMS-like"/>
    <property type="match status" value="1"/>
</dbReference>
<dbReference type="PANTHER" id="PTHR10073">
    <property type="entry name" value="DNA MISMATCH REPAIR PROTEIN MLH, PMS, MUTL"/>
    <property type="match status" value="1"/>
</dbReference>
<dbReference type="AlphaFoldDB" id="A0A9D1TPS7"/>
<evidence type="ECO:0000256" key="6">
    <source>
        <dbReference type="SAM" id="MobiDB-lite"/>
    </source>
</evidence>
<protein>
    <recommendedName>
        <fullName evidence="2 5">DNA mismatch repair protein MutL</fullName>
    </recommendedName>
</protein>
<accession>A0A9D1TPS7</accession>
<dbReference type="Gene3D" id="3.30.1540.20">
    <property type="entry name" value="MutL, C-terminal domain, dimerisation subdomain"/>
    <property type="match status" value="1"/>
</dbReference>
<reference evidence="9" key="1">
    <citation type="journal article" date="2021" name="PeerJ">
        <title>Extensive microbial diversity within the chicken gut microbiome revealed by metagenomics and culture.</title>
        <authorList>
            <person name="Gilroy R."/>
            <person name="Ravi A."/>
            <person name="Getino M."/>
            <person name="Pursley I."/>
            <person name="Horton D.L."/>
            <person name="Alikhan N.F."/>
            <person name="Baker D."/>
            <person name="Gharbi K."/>
            <person name="Hall N."/>
            <person name="Watson M."/>
            <person name="Adriaenssens E.M."/>
            <person name="Foster-Nyarko E."/>
            <person name="Jarju S."/>
            <person name="Secka A."/>
            <person name="Antonio M."/>
            <person name="Oren A."/>
            <person name="Chaudhuri R.R."/>
            <person name="La Ragione R."/>
            <person name="Hildebrand F."/>
            <person name="Pallen M.J."/>
        </authorList>
    </citation>
    <scope>NUCLEOTIDE SEQUENCE</scope>
    <source>
        <strain evidence="9">ChiHecec2B26-446</strain>
    </source>
</reference>
<dbReference type="Gene3D" id="3.30.230.10">
    <property type="match status" value="1"/>
</dbReference>
<feature type="domain" description="MutL C-terminal dimerisation" evidence="7">
    <location>
        <begin position="548"/>
        <end position="678"/>
    </location>
</feature>
<dbReference type="PROSITE" id="PS00058">
    <property type="entry name" value="DNA_MISMATCH_REPAIR_1"/>
    <property type="match status" value="1"/>
</dbReference>
<dbReference type="NCBIfam" id="TIGR00585">
    <property type="entry name" value="mutl"/>
    <property type="match status" value="1"/>
</dbReference>
<dbReference type="InterPro" id="IPR013507">
    <property type="entry name" value="DNA_mismatch_S5_2-like"/>
</dbReference>
<dbReference type="HAMAP" id="MF_00149">
    <property type="entry name" value="DNA_mis_repair"/>
    <property type="match status" value="1"/>
</dbReference>
<dbReference type="GO" id="GO:0005524">
    <property type="term" value="F:ATP binding"/>
    <property type="evidence" value="ECO:0007669"/>
    <property type="project" value="InterPro"/>
</dbReference>
<dbReference type="Pfam" id="PF08676">
    <property type="entry name" value="MutL_C"/>
    <property type="match status" value="1"/>
</dbReference>
<comment type="function">
    <text evidence="5">This protein is involved in the repair of mismatches in DNA. It is required for dam-dependent methyl-directed DNA mismatch repair. May act as a 'molecular matchmaker', a protein that promotes the formation of a stable complex between two or more DNA-binding proteins in an ATP-dependent manner without itself being part of a final effector complex.</text>
</comment>
<dbReference type="InterPro" id="IPR014721">
    <property type="entry name" value="Ribsml_uS5_D2-typ_fold_subgr"/>
</dbReference>
<dbReference type="InterPro" id="IPR002099">
    <property type="entry name" value="MutL/Mlh/PMS"/>
</dbReference>
<dbReference type="InterPro" id="IPR014762">
    <property type="entry name" value="DNA_mismatch_repair_CS"/>
</dbReference>
<reference evidence="9" key="2">
    <citation type="submission" date="2021-04" db="EMBL/GenBank/DDBJ databases">
        <authorList>
            <person name="Gilroy R."/>
        </authorList>
    </citation>
    <scope>NUCLEOTIDE SEQUENCE</scope>
    <source>
        <strain evidence="9">ChiHecec2B26-446</strain>
    </source>
</reference>
<dbReference type="CDD" id="cd00782">
    <property type="entry name" value="MutL_Trans"/>
    <property type="match status" value="1"/>
</dbReference>
<dbReference type="InterPro" id="IPR038973">
    <property type="entry name" value="MutL/Mlh/Pms-like"/>
</dbReference>
<keyword evidence="9" id="KW-0255">Endonuclease</keyword>
<feature type="domain" description="DNA mismatch repair protein S5" evidence="8">
    <location>
        <begin position="213"/>
        <end position="331"/>
    </location>
</feature>
<evidence type="ECO:0000256" key="1">
    <source>
        <dbReference type="ARBA" id="ARBA00006082"/>
    </source>
</evidence>
<gene>
    <name evidence="5 9" type="primary">mutL</name>
    <name evidence="9" type="ORF">H9894_05825</name>
</gene>
<dbReference type="GO" id="GO:0032300">
    <property type="term" value="C:mismatch repair complex"/>
    <property type="evidence" value="ECO:0007669"/>
    <property type="project" value="InterPro"/>
</dbReference>
<dbReference type="InterPro" id="IPR042121">
    <property type="entry name" value="MutL_C_regsub"/>
</dbReference>
<evidence type="ECO:0000313" key="9">
    <source>
        <dbReference type="EMBL" id="HIW00694.1"/>
    </source>
</evidence>
<comment type="caution">
    <text evidence="9">The sequence shown here is derived from an EMBL/GenBank/DDBJ whole genome shotgun (WGS) entry which is preliminary data.</text>
</comment>
<dbReference type="GO" id="GO:0030983">
    <property type="term" value="F:mismatched DNA binding"/>
    <property type="evidence" value="ECO:0007669"/>
    <property type="project" value="InterPro"/>
</dbReference>
<dbReference type="GO" id="GO:0004519">
    <property type="term" value="F:endonuclease activity"/>
    <property type="evidence" value="ECO:0007669"/>
    <property type="project" value="UniProtKB-KW"/>
</dbReference>
<dbReference type="GO" id="GO:0006298">
    <property type="term" value="P:mismatch repair"/>
    <property type="evidence" value="ECO:0007669"/>
    <property type="project" value="UniProtKB-UniRule"/>
</dbReference>
<dbReference type="EMBL" id="DXHV01000059">
    <property type="protein sequence ID" value="HIW00694.1"/>
    <property type="molecule type" value="Genomic_DNA"/>
</dbReference>
<keyword evidence="9" id="KW-0378">Hydrolase</keyword>
<dbReference type="GO" id="GO:0016887">
    <property type="term" value="F:ATP hydrolysis activity"/>
    <property type="evidence" value="ECO:0007669"/>
    <property type="project" value="InterPro"/>
</dbReference>
<evidence type="ECO:0000259" key="7">
    <source>
        <dbReference type="SMART" id="SM00853"/>
    </source>
</evidence>
<evidence type="ECO:0000256" key="4">
    <source>
        <dbReference type="ARBA" id="ARBA00023204"/>
    </source>
</evidence>
<dbReference type="InterPro" id="IPR042120">
    <property type="entry name" value="MutL_C_dimsub"/>
</dbReference>
<name>A0A9D1TPS7_9BACT</name>
<dbReference type="Proteomes" id="UP000886752">
    <property type="component" value="Unassembled WGS sequence"/>
</dbReference>
<keyword evidence="3 5" id="KW-0227">DNA damage</keyword>
<dbReference type="SUPFAM" id="SSF54211">
    <property type="entry name" value="Ribosomal protein S5 domain 2-like"/>
    <property type="match status" value="1"/>
</dbReference>
<evidence type="ECO:0000313" key="10">
    <source>
        <dbReference type="Proteomes" id="UP000886752"/>
    </source>
</evidence>
<evidence type="ECO:0000256" key="2">
    <source>
        <dbReference type="ARBA" id="ARBA00021975"/>
    </source>
</evidence>